<evidence type="ECO:0000313" key="1">
    <source>
        <dbReference type="EMBL" id="QGR03423.1"/>
    </source>
</evidence>
<dbReference type="AlphaFoldDB" id="A0AAE6QAS6"/>
<organism evidence="1 2">
    <name type="scientific">Ehrlichia ruminantium</name>
    <name type="common">heartwater rickettsia</name>
    <name type="synonym">Cowdria ruminantium</name>
    <dbReference type="NCBI Taxonomy" id="779"/>
    <lineage>
        <taxon>Bacteria</taxon>
        <taxon>Pseudomonadati</taxon>
        <taxon>Pseudomonadota</taxon>
        <taxon>Alphaproteobacteria</taxon>
        <taxon>Rickettsiales</taxon>
        <taxon>Anaplasmataceae</taxon>
        <taxon>Ehrlichia</taxon>
    </lineage>
</organism>
<reference evidence="1 2" key="1">
    <citation type="submission" date="2018-10" db="EMBL/GenBank/DDBJ databases">
        <title>Propagation and draft genome sequences of three atypical Erhlichia ruminantium isolates.</title>
        <authorList>
            <person name="Liebenberg J."/>
            <person name="Steyn H."/>
            <person name="Josemans A."/>
            <person name="Zweygarth E."/>
        </authorList>
    </citation>
    <scope>NUCLEOTIDE SEQUENCE [LARGE SCALE GENOMIC DNA]</scope>
    <source>
        <strain evidence="1 2">Omatjenne</strain>
    </source>
</reference>
<dbReference type="EMBL" id="CP033455">
    <property type="protein sequence ID" value="QGR03423.1"/>
    <property type="molecule type" value="Genomic_DNA"/>
</dbReference>
<proteinExistence type="predicted"/>
<gene>
    <name evidence="1" type="ORF">EDL80_02410</name>
</gene>
<evidence type="ECO:0000313" key="2">
    <source>
        <dbReference type="Proteomes" id="UP000422822"/>
    </source>
</evidence>
<sequence length="68" mass="8097">MLDVIISDIKSFDLNFVVYPIINVSSQYYILQQRENVIYENLKLSSEMLYSEIQERQNVENISVIKYC</sequence>
<dbReference type="RefSeq" id="WP_158406601.1">
    <property type="nucleotide sequence ID" value="NZ_CP033454.1"/>
</dbReference>
<protein>
    <submittedName>
        <fullName evidence="1">Uncharacterized protein</fullName>
    </submittedName>
</protein>
<dbReference type="Proteomes" id="UP000422822">
    <property type="component" value="Chromosome"/>
</dbReference>
<keyword evidence="2" id="KW-1185">Reference proteome</keyword>
<name>A0AAE6QAS6_EHRRU</name>
<accession>A0AAE6QAS6</accession>